<evidence type="ECO:0000313" key="2">
    <source>
        <dbReference type="Proteomes" id="UP000245362"/>
    </source>
</evidence>
<accession>A0A2U3BD86</accession>
<keyword evidence="2" id="KW-1185">Reference proteome</keyword>
<gene>
    <name evidence="1" type="ORF">DI392_00185</name>
</gene>
<dbReference type="OrthoDB" id="5877986at2"/>
<protein>
    <submittedName>
        <fullName evidence="1">Uncharacterized protein</fullName>
    </submittedName>
</protein>
<organism evidence="1 2">
    <name type="scientific">Vibrio albus</name>
    <dbReference type="NCBI Taxonomy" id="2200953"/>
    <lineage>
        <taxon>Bacteria</taxon>
        <taxon>Pseudomonadati</taxon>
        <taxon>Pseudomonadota</taxon>
        <taxon>Gammaproteobacteria</taxon>
        <taxon>Vibrionales</taxon>
        <taxon>Vibrionaceae</taxon>
        <taxon>Vibrio</taxon>
    </lineage>
</organism>
<dbReference type="EMBL" id="QFWT01000001">
    <property type="protein sequence ID" value="PWI34740.1"/>
    <property type="molecule type" value="Genomic_DNA"/>
</dbReference>
<reference evidence="1 2" key="1">
    <citation type="submission" date="2018-05" db="EMBL/GenBank/DDBJ databases">
        <title>Vibrio limimaris sp. nov., isolated from marine sediment.</title>
        <authorList>
            <person name="Li C.-M."/>
        </authorList>
    </citation>
    <scope>NUCLEOTIDE SEQUENCE [LARGE SCALE GENOMIC DNA]</scope>
    <source>
        <strain evidence="1 2">E4404</strain>
    </source>
</reference>
<comment type="caution">
    <text evidence="1">The sequence shown here is derived from an EMBL/GenBank/DDBJ whole genome shotgun (WGS) entry which is preliminary data.</text>
</comment>
<dbReference type="AlphaFoldDB" id="A0A2U3BD86"/>
<proteinExistence type="predicted"/>
<evidence type="ECO:0000313" key="1">
    <source>
        <dbReference type="EMBL" id="PWI34740.1"/>
    </source>
</evidence>
<name>A0A2U3BD86_9VIBR</name>
<dbReference type="Proteomes" id="UP000245362">
    <property type="component" value="Unassembled WGS sequence"/>
</dbReference>
<sequence length="189" mass="21750">MVDSLAALDTKLKSQMSLTEVSLDSIFFDDELEALINNANPFSSVKAVSEKNLLNAYPFTYLCYQSTMIGYRYRKRIMLVSGCFTAKTLFTAQAMQQLPQDFQAPMFVLNKKPPQMIRRQMAQFDLSNNLINKCFVSDSRKIGQYLRAWFSQQAGKKSIYQSEEWQALYPELNTSQKLAEFLSISKKEL</sequence>
<dbReference type="RefSeq" id="WP_109317895.1">
    <property type="nucleotide sequence ID" value="NZ_QFWT01000001.1"/>
</dbReference>